<gene>
    <name evidence="7" type="ORF">SAMN04489714_2030</name>
</gene>
<dbReference type="InterPro" id="IPR050490">
    <property type="entry name" value="Bact_solute-bd_prot1"/>
</dbReference>
<organism evidence="7 8">
    <name type="scientific">Schaalia radingae</name>
    <dbReference type="NCBI Taxonomy" id="131110"/>
    <lineage>
        <taxon>Bacteria</taxon>
        <taxon>Bacillati</taxon>
        <taxon>Actinomycetota</taxon>
        <taxon>Actinomycetes</taxon>
        <taxon>Actinomycetales</taxon>
        <taxon>Actinomycetaceae</taxon>
        <taxon>Schaalia</taxon>
    </lineage>
</organism>
<dbReference type="SUPFAM" id="SSF53850">
    <property type="entry name" value="Periplasmic binding protein-like II"/>
    <property type="match status" value="1"/>
</dbReference>
<dbReference type="PANTHER" id="PTHR43649:SF33">
    <property type="entry name" value="POLYGALACTURONAN_RHAMNOGALACTURONAN-BINDING PROTEIN YTCQ"/>
    <property type="match status" value="1"/>
</dbReference>
<dbReference type="InterPro" id="IPR006059">
    <property type="entry name" value="SBP"/>
</dbReference>
<keyword evidence="5" id="KW-0449">Lipoprotein</keyword>
<accession>A0ABY0VCI3</accession>
<evidence type="ECO:0000256" key="4">
    <source>
        <dbReference type="ARBA" id="ARBA00023139"/>
    </source>
</evidence>
<reference evidence="7 8" key="1">
    <citation type="submission" date="2016-10" db="EMBL/GenBank/DDBJ databases">
        <authorList>
            <person name="Varghese N."/>
            <person name="Submissions S."/>
        </authorList>
    </citation>
    <scope>NUCLEOTIDE SEQUENCE [LARGE SCALE GENOMIC DNA]</scope>
    <source>
        <strain evidence="7 8">DSM 9169</strain>
    </source>
</reference>
<sequence>MKAWNKAGLAMLAGTAMLMGLTSCTGGGPVTTTNESGDDALQSGPVEGEITFQTWSLKNDRFTPYFEKLIADFEKENPGTKIKWMDQPGDGYEDKVLQQANSGELPDVINLPPQYAYQLAKAGQLEDLAKADPEALNAYVDGVTKAYTFDDAGGGSYGYGWYLGTDVNWWNTAMLEKAGVDVSTLPETLDDMLDMAIDAAKKTNGEVKVVSDLPALATLASEGVEIMKDGKFTFATDRAREIVEKYAEAFKAGAMPAEALSGEWVGNSASYKEGKVAWTTGSGGFASELEKEAPSILEATKTTPRFGIPPLFSQALSVSANSKAKPLALKFAQYVTSNENQVEFLKIAQGFFPGTKEGNENPESFTSVIENPLQKEATEMATVSISGKTQPEQFQLTEKISNYYNQQIALAVRGDISAEEALKKAEDNANAELNN</sequence>
<evidence type="ECO:0000256" key="1">
    <source>
        <dbReference type="ARBA" id="ARBA00022475"/>
    </source>
</evidence>
<dbReference type="Proteomes" id="UP000198976">
    <property type="component" value="Chromosome I"/>
</dbReference>
<dbReference type="PANTHER" id="PTHR43649">
    <property type="entry name" value="ARABINOSE-BINDING PROTEIN-RELATED"/>
    <property type="match status" value="1"/>
</dbReference>
<keyword evidence="8" id="KW-1185">Reference proteome</keyword>
<keyword evidence="1" id="KW-1003">Cell membrane</keyword>
<keyword evidence="2 6" id="KW-0732">Signal</keyword>
<name>A0ABY0VCI3_9ACTO</name>
<dbReference type="Gene3D" id="3.40.190.10">
    <property type="entry name" value="Periplasmic binding protein-like II"/>
    <property type="match status" value="1"/>
</dbReference>
<proteinExistence type="predicted"/>
<dbReference type="RefSeq" id="WP_092648952.1">
    <property type="nucleotide sequence ID" value="NZ_LT629792.1"/>
</dbReference>
<evidence type="ECO:0000256" key="3">
    <source>
        <dbReference type="ARBA" id="ARBA00023136"/>
    </source>
</evidence>
<keyword evidence="4" id="KW-0564">Palmitate</keyword>
<feature type="signal peptide" evidence="6">
    <location>
        <begin position="1"/>
        <end position="27"/>
    </location>
</feature>
<evidence type="ECO:0000256" key="2">
    <source>
        <dbReference type="ARBA" id="ARBA00022729"/>
    </source>
</evidence>
<evidence type="ECO:0000256" key="5">
    <source>
        <dbReference type="ARBA" id="ARBA00023288"/>
    </source>
</evidence>
<keyword evidence="3" id="KW-0472">Membrane</keyword>
<dbReference type="EMBL" id="LT629792">
    <property type="protein sequence ID" value="SDU07862.1"/>
    <property type="molecule type" value="Genomic_DNA"/>
</dbReference>
<protein>
    <submittedName>
        <fullName evidence="7">Carbohydrate ABC transporter substrate-binding protein, CUT1 family</fullName>
    </submittedName>
</protein>
<evidence type="ECO:0000313" key="7">
    <source>
        <dbReference type="EMBL" id="SDU07862.1"/>
    </source>
</evidence>
<feature type="chain" id="PRO_5046367052" evidence="6">
    <location>
        <begin position="28"/>
        <end position="435"/>
    </location>
</feature>
<evidence type="ECO:0000256" key="6">
    <source>
        <dbReference type="SAM" id="SignalP"/>
    </source>
</evidence>
<dbReference type="PROSITE" id="PS51257">
    <property type="entry name" value="PROKAR_LIPOPROTEIN"/>
    <property type="match status" value="1"/>
</dbReference>
<dbReference type="Pfam" id="PF01547">
    <property type="entry name" value="SBP_bac_1"/>
    <property type="match status" value="1"/>
</dbReference>
<evidence type="ECO:0000313" key="8">
    <source>
        <dbReference type="Proteomes" id="UP000198976"/>
    </source>
</evidence>